<name>A0ABS1QD47_9FLAO</name>
<proteinExistence type="predicted"/>
<evidence type="ECO:0000313" key="1">
    <source>
        <dbReference type="EMBL" id="MBL1220486.1"/>
    </source>
</evidence>
<protein>
    <submittedName>
        <fullName evidence="1">Uncharacterized protein</fullName>
    </submittedName>
</protein>
<gene>
    <name evidence="1" type="ORF">JET18_06530</name>
</gene>
<dbReference type="EMBL" id="JAELVM010000001">
    <property type="protein sequence ID" value="MBL1220486.1"/>
    <property type="molecule type" value="Genomic_DNA"/>
</dbReference>
<comment type="caution">
    <text evidence="1">The sequence shown here is derived from an EMBL/GenBank/DDBJ whole genome shotgun (WGS) entry which is preliminary data.</text>
</comment>
<dbReference type="RefSeq" id="WP_202089813.1">
    <property type="nucleotide sequence ID" value="NZ_JAELVM010000001.1"/>
</dbReference>
<reference evidence="1 2" key="1">
    <citation type="submission" date="2020-12" db="EMBL/GenBank/DDBJ databases">
        <title>Chryseobacterium endoalhailicus sp. nov., isolated from seed of leguminous plant.</title>
        <authorList>
            <person name="Zhang X."/>
        </authorList>
    </citation>
    <scope>NUCLEOTIDE SEQUENCE [LARGE SCALE GENOMIC DNA]</scope>
    <source>
        <strain evidence="1 2">L7</strain>
    </source>
</reference>
<keyword evidence="2" id="KW-1185">Reference proteome</keyword>
<evidence type="ECO:0000313" key="2">
    <source>
        <dbReference type="Proteomes" id="UP000661696"/>
    </source>
</evidence>
<dbReference type="Proteomes" id="UP000661696">
    <property type="component" value="Unassembled WGS sequence"/>
</dbReference>
<sequence length="136" mass="16499">MILTNEKLHKEIYEKISSMYGIKFKAQLKDSPIEFYKFSTLNDIITDKESHLIIFANKESIKFRNKSEFLKEFMNYIYCKILELENQFNELNNREYNGMKYDKNNIFMQHEEIGNGQYKLNQILKKIETFKNKKQD</sequence>
<organism evidence="1 2">
    <name type="scientific">Chryseobacterium endalhagicum</name>
    <dbReference type="NCBI Taxonomy" id="2797638"/>
    <lineage>
        <taxon>Bacteria</taxon>
        <taxon>Pseudomonadati</taxon>
        <taxon>Bacteroidota</taxon>
        <taxon>Flavobacteriia</taxon>
        <taxon>Flavobacteriales</taxon>
        <taxon>Weeksellaceae</taxon>
        <taxon>Chryseobacterium group</taxon>
        <taxon>Chryseobacterium</taxon>
    </lineage>
</organism>
<accession>A0ABS1QD47</accession>